<sequence>MSLTNRTPLYKKVQGYIRELIRMEKLVEGDRIPTEKELMERFQVSKITVVNAMTGLASENVITRVPGRGSFVGAAGAQAEDLLEEQEESAVVNVPTEHPETTDIPSPVSIGASKKIIGIIMPFIHDYFAIRLLNGIRQGLAEKGYKSMIMFSEETLQQEKDAIRTLKDIGAEGLLIFPLDDQQYNDEILSMKLDKFPFVLIDRYLPGIETNFIGSDGRLGTKLAVDHLWQLGHREIAICSDSPLQTVTVQERIEGYMNAMKDKGALVNPAHIITGFRLDNAVDSDEHPLYRYIRNRMATAYITLNGELSVHIYQMAKRAGLQAPDDLSIISFDDPTSVIEDFSIFTHVKQFEYDLGKQAVLRLVDAIQERQSQEEAQPKYSKYLMEPKLIIRKTTGLVPDSIEYMK</sequence>
<evidence type="ECO:0000256" key="1">
    <source>
        <dbReference type="ARBA" id="ARBA00022491"/>
    </source>
</evidence>
<dbReference type="Gene3D" id="1.10.10.10">
    <property type="entry name" value="Winged helix-like DNA-binding domain superfamily/Winged helix DNA-binding domain"/>
    <property type="match status" value="1"/>
</dbReference>
<dbReference type="EMBL" id="JAELUP010000003">
    <property type="protein sequence ID" value="MBJ6359923.1"/>
    <property type="molecule type" value="Genomic_DNA"/>
</dbReference>
<dbReference type="AlphaFoldDB" id="A0A934J3Y6"/>
<dbReference type="PANTHER" id="PTHR30146">
    <property type="entry name" value="LACI-RELATED TRANSCRIPTIONAL REPRESSOR"/>
    <property type="match status" value="1"/>
</dbReference>
<keyword evidence="3" id="KW-0238">DNA-binding</keyword>
<gene>
    <name evidence="6" type="ORF">JFN88_01120</name>
</gene>
<dbReference type="Proteomes" id="UP000640274">
    <property type="component" value="Unassembled WGS sequence"/>
</dbReference>
<comment type="caution">
    <text evidence="6">The sequence shown here is derived from an EMBL/GenBank/DDBJ whole genome shotgun (WGS) entry which is preliminary data.</text>
</comment>
<evidence type="ECO:0000313" key="7">
    <source>
        <dbReference type="Proteomes" id="UP000640274"/>
    </source>
</evidence>
<dbReference type="InterPro" id="IPR000524">
    <property type="entry name" value="Tscrpt_reg_HTH_GntR"/>
</dbReference>
<reference evidence="6" key="1">
    <citation type="submission" date="2020-12" db="EMBL/GenBank/DDBJ databases">
        <authorList>
            <person name="Huq M.A."/>
        </authorList>
    </citation>
    <scope>NUCLEOTIDE SEQUENCE</scope>
    <source>
        <strain evidence="6">MAHUQ-46</strain>
    </source>
</reference>
<dbReference type="RefSeq" id="WP_199017450.1">
    <property type="nucleotide sequence ID" value="NZ_JAELUP010000003.1"/>
</dbReference>
<keyword evidence="7" id="KW-1185">Reference proteome</keyword>
<dbReference type="SUPFAM" id="SSF53822">
    <property type="entry name" value="Periplasmic binding protein-like I"/>
    <property type="match status" value="1"/>
</dbReference>
<dbReference type="PROSITE" id="PS50949">
    <property type="entry name" value="HTH_GNTR"/>
    <property type="match status" value="1"/>
</dbReference>
<dbReference type="CDD" id="cd07377">
    <property type="entry name" value="WHTH_GntR"/>
    <property type="match status" value="1"/>
</dbReference>
<accession>A0A934J3Y6</accession>
<keyword evidence="2" id="KW-0805">Transcription regulation</keyword>
<dbReference type="PANTHER" id="PTHR30146:SF95">
    <property type="entry name" value="RIBOSE OPERON REPRESSOR"/>
    <property type="match status" value="1"/>
</dbReference>
<dbReference type="SMART" id="SM00345">
    <property type="entry name" value="HTH_GNTR"/>
    <property type="match status" value="1"/>
</dbReference>
<dbReference type="InterPro" id="IPR028082">
    <property type="entry name" value="Peripla_BP_I"/>
</dbReference>
<evidence type="ECO:0000256" key="3">
    <source>
        <dbReference type="ARBA" id="ARBA00023125"/>
    </source>
</evidence>
<evidence type="ECO:0000259" key="5">
    <source>
        <dbReference type="PROSITE" id="PS50949"/>
    </source>
</evidence>
<dbReference type="GO" id="GO:0000976">
    <property type="term" value="F:transcription cis-regulatory region binding"/>
    <property type="evidence" value="ECO:0007669"/>
    <property type="project" value="TreeGrafter"/>
</dbReference>
<keyword evidence="1" id="KW-0678">Repressor</keyword>
<dbReference type="CDD" id="cd06267">
    <property type="entry name" value="PBP1_LacI_sugar_binding-like"/>
    <property type="match status" value="1"/>
</dbReference>
<dbReference type="InterPro" id="IPR046335">
    <property type="entry name" value="LacI/GalR-like_sensor"/>
</dbReference>
<dbReference type="InterPro" id="IPR036390">
    <property type="entry name" value="WH_DNA-bd_sf"/>
</dbReference>
<evidence type="ECO:0000256" key="4">
    <source>
        <dbReference type="ARBA" id="ARBA00023163"/>
    </source>
</evidence>
<feature type="domain" description="HTH gntR-type" evidence="5">
    <location>
        <begin position="7"/>
        <end position="75"/>
    </location>
</feature>
<dbReference type="GO" id="GO:0003700">
    <property type="term" value="F:DNA-binding transcription factor activity"/>
    <property type="evidence" value="ECO:0007669"/>
    <property type="project" value="InterPro"/>
</dbReference>
<protein>
    <submittedName>
        <fullName evidence="6">GntR family transcriptional regulator</fullName>
    </submittedName>
</protein>
<organism evidence="6 7">
    <name type="scientific">Paenibacillus roseus</name>
    <dbReference type="NCBI Taxonomy" id="2798579"/>
    <lineage>
        <taxon>Bacteria</taxon>
        <taxon>Bacillati</taxon>
        <taxon>Bacillota</taxon>
        <taxon>Bacilli</taxon>
        <taxon>Bacillales</taxon>
        <taxon>Paenibacillaceae</taxon>
        <taxon>Paenibacillus</taxon>
    </lineage>
</organism>
<dbReference type="Gene3D" id="3.40.50.2300">
    <property type="match status" value="2"/>
</dbReference>
<proteinExistence type="predicted"/>
<evidence type="ECO:0000256" key="2">
    <source>
        <dbReference type="ARBA" id="ARBA00023015"/>
    </source>
</evidence>
<dbReference type="SUPFAM" id="SSF46785">
    <property type="entry name" value="Winged helix' DNA-binding domain"/>
    <property type="match status" value="1"/>
</dbReference>
<evidence type="ECO:0000313" key="6">
    <source>
        <dbReference type="EMBL" id="MBJ6359923.1"/>
    </source>
</evidence>
<dbReference type="InterPro" id="IPR036388">
    <property type="entry name" value="WH-like_DNA-bd_sf"/>
</dbReference>
<name>A0A934J3Y6_9BACL</name>
<dbReference type="Pfam" id="PF00392">
    <property type="entry name" value="GntR"/>
    <property type="match status" value="1"/>
</dbReference>
<keyword evidence="4" id="KW-0804">Transcription</keyword>
<dbReference type="Pfam" id="PF13377">
    <property type="entry name" value="Peripla_BP_3"/>
    <property type="match status" value="1"/>
</dbReference>